<evidence type="ECO:0000256" key="7">
    <source>
        <dbReference type="SAM" id="MobiDB-lite"/>
    </source>
</evidence>
<dbReference type="PANTHER" id="PTHR22936:SF87">
    <property type="entry name" value="RHOMBOID-LIKE PROTEIN 5"/>
    <property type="match status" value="1"/>
</dbReference>
<evidence type="ECO:0000313" key="10">
    <source>
        <dbReference type="Proteomes" id="UP001345219"/>
    </source>
</evidence>
<evidence type="ECO:0000313" key="9">
    <source>
        <dbReference type="EMBL" id="KAK4745975.1"/>
    </source>
</evidence>
<sequence>MGKKSEFDVEKGPHRPSSSPSPRHHKHRYPSPIRMPPPTSHDQWFPWLMPMIFLVNIAAFIYTMYVNNCPSREGNSCVFSSLLGRFSFEPFKTNPMLGPSSTTLQQLGGLERKLVVDDKESWRLVSCIWLHAGALHLATNMLSLLVVAISLEQEFGFLKIGVLYVLSGIGGSLMSTLSTSGHASISCRALTILVIVVVFNMAIGMALPRVDYSAHFGGLIAGFLLGFVLLVRPQYGYVSRRYIPAGYDLKRKKSKYKLYQYFLWIVALLLLLAGFAIGFAEVFNGQKII</sequence>
<proteinExistence type="inferred from homology"/>
<keyword evidence="6" id="KW-0645">Protease</keyword>
<dbReference type="InterPro" id="IPR035952">
    <property type="entry name" value="Rhomboid-like_sf"/>
</dbReference>
<protein>
    <recommendedName>
        <fullName evidence="6">RHOMBOID-like protein</fullName>
        <ecNumber evidence="6">3.4.21.105</ecNumber>
    </recommendedName>
</protein>
<dbReference type="Gene3D" id="1.20.1540.10">
    <property type="entry name" value="Rhomboid-like"/>
    <property type="match status" value="2"/>
</dbReference>
<dbReference type="EMBL" id="JAXIOK010000021">
    <property type="protein sequence ID" value="KAK4745975.1"/>
    <property type="molecule type" value="Genomic_DNA"/>
</dbReference>
<keyword evidence="6" id="KW-0720">Serine protease</keyword>
<organism evidence="9 10">
    <name type="scientific">Trapa incisa</name>
    <dbReference type="NCBI Taxonomy" id="236973"/>
    <lineage>
        <taxon>Eukaryota</taxon>
        <taxon>Viridiplantae</taxon>
        <taxon>Streptophyta</taxon>
        <taxon>Embryophyta</taxon>
        <taxon>Tracheophyta</taxon>
        <taxon>Spermatophyta</taxon>
        <taxon>Magnoliopsida</taxon>
        <taxon>eudicotyledons</taxon>
        <taxon>Gunneridae</taxon>
        <taxon>Pentapetalae</taxon>
        <taxon>rosids</taxon>
        <taxon>malvids</taxon>
        <taxon>Myrtales</taxon>
        <taxon>Lythraceae</taxon>
        <taxon>Trapa</taxon>
    </lineage>
</organism>
<feature type="region of interest" description="Disordered" evidence="7">
    <location>
        <begin position="1"/>
        <end position="35"/>
    </location>
</feature>
<feature type="domain" description="Peptidase S54 rhomboid" evidence="8">
    <location>
        <begin position="119"/>
        <end position="179"/>
    </location>
</feature>
<feature type="domain" description="Peptidase S54 rhomboid" evidence="8">
    <location>
        <begin position="189"/>
        <end position="230"/>
    </location>
</feature>
<dbReference type="GO" id="GO:0006508">
    <property type="term" value="P:proteolysis"/>
    <property type="evidence" value="ECO:0007669"/>
    <property type="project" value="UniProtKB-KW"/>
</dbReference>
<comment type="function">
    <text evidence="6">Serine protease involved in intramembrane proteolysis.</text>
</comment>
<dbReference type="SUPFAM" id="SSF144091">
    <property type="entry name" value="Rhomboid-like"/>
    <property type="match status" value="1"/>
</dbReference>
<evidence type="ECO:0000256" key="5">
    <source>
        <dbReference type="ARBA" id="ARBA00023136"/>
    </source>
</evidence>
<evidence type="ECO:0000256" key="6">
    <source>
        <dbReference type="RuleBase" id="RU362115"/>
    </source>
</evidence>
<comment type="subcellular location">
    <subcellularLocation>
        <location evidence="1 6">Membrane</location>
        <topology evidence="1 6">Multi-pass membrane protein</topology>
    </subcellularLocation>
</comment>
<feature type="transmembrane region" description="Helical" evidence="6">
    <location>
        <begin position="213"/>
        <end position="231"/>
    </location>
</feature>
<feature type="transmembrane region" description="Helical" evidence="6">
    <location>
        <begin position="157"/>
        <end position="177"/>
    </location>
</feature>
<keyword evidence="3 6" id="KW-0812">Transmembrane</keyword>
<keyword evidence="10" id="KW-1185">Reference proteome</keyword>
<comment type="caution">
    <text evidence="9">The sequence shown here is derived from an EMBL/GenBank/DDBJ whole genome shotgun (WGS) entry which is preliminary data.</text>
</comment>
<evidence type="ECO:0000256" key="3">
    <source>
        <dbReference type="ARBA" id="ARBA00022692"/>
    </source>
</evidence>
<dbReference type="InterPro" id="IPR002610">
    <property type="entry name" value="Peptidase_S54_rhomboid-like"/>
</dbReference>
<accession>A0AAN7JJL9</accession>
<evidence type="ECO:0000259" key="8">
    <source>
        <dbReference type="Pfam" id="PF01694"/>
    </source>
</evidence>
<dbReference type="Pfam" id="PF01694">
    <property type="entry name" value="Rhomboid"/>
    <property type="match status" value="2"/>
</dbReference>
<dbReference type="Proteomes" id="UP001345219">
    <property type="component" value="Chromosome 10"/>
</dbReference>
<name>A0AAN7JJL9_9MYRT</name>
<reference evidence="9 10" key="1">
    <citation type="journal article" date="2023" name="Hortic Res">
        <title>Pangenome of water caltrop reveals structural variations and asymmetric subgenome divergence after allopolyploidization.</title>
        <authorList>
            <person name="Zhang X."/>
            <person name="Chen Y."/>
            <person name="Wang L."/>
            <person name="Yuan Y."/>
            <person name="Fang M."/>
            <person name="Shi L."/>
            <person name="Lu R."/>
            <person name="Comes H.P."/>
            <person name="Ma Y."/>
            <person name="Chen Y."/>
            <person name="Huang G."/>
            <person name="Zhou Y."/>
            <person name="Zheng Z."/>
            <person name="Qiu Y."/>
        </authorList>
    </citation>
    <scope>NUCLEOTIDE SEQUENCE [LARGE SCALE GENOMIC DNA]</scope>
    <source>
        <tissue evidence="9">Roots</tissue>
    </source>
</reference>
<dbReference type="PANTHER" id="PTHR22936">
    <property type="entry name" value="RHOMBOID-RELATED"/>
    <property type="match status" value="1"/>
</dbReference>
<feature type="transmembrane region" description="Helical" evidence="6">
    <location>
        <begin position="189"/>
        <end position="207"/>
    </location>
</feature>
<dbReference type="InterPro" id="IPR022764">
    <property type="entry name" value="Peptidase_S54_rhomboid_dom"/>
</dbReference>
<feature type="compositionally biased region" description="Basic and acidic residues" evidence="7">
    <location>
        <begin position="1"/>
        <end position="13"/>
    </location>
</feature>
<dbReference type="GO" id="GO:0016020">
    <property type="term" value="C:membrane"/>
    <property type="evidence" value="ECO:0007669"/>
    <property type="project" value="UniProtKB-SubCell"/>
</dbReference>
<evidence type="ECO:0000256" key="2">
    <source>
        <dbReference type="ARBA" id="ARBA00009045"/>
    </source>
</evidence>
<gene>
    <name evidence="9" type="ORF">SAY87_012287</name>
</gene>
<feature type="transmembrane region" description="Helical" evidence="6">
    <location>
        <begin position="44"/>
        <end position="65"/>
    </location>
</feature>
<keyword evidence="4 6" id="KW-1133">Transmembrane helix</keyword>
<comment type="caution">
    <text evidence="6">Lacks conserved residue(s) required for the propagation of feature annotation.</text>
</comment>
<evidence type="ECO:0000256" key="1">
    <source>
        <dbReference type="ARBA" id="ARBA00004141"/>
    </source>
</evidence>
<dbReference type="AlphaFoldDB" id="A0AAN7JJL9"/>
<keyword evidence="6" id="KW-0378">Hydrolase</keyword>
<dbReference type="EC" id="3.4.21.105" evidence="6"/>
<evidence type="ECO:0000256" key="4">
    <source>
        <dbReference type="ARBA" id="ARBA00022989"/>
    </source>
</evidence>
<comment type="catalytic activity">
    <reaction evidence="6">
        <text>Cleaves type-1 transmembrane domains using a catalytic dyad composed of serine and histidine that are contributed by different transmembrane domains.</text>
        <dbReference type="EC" id="3.4.21.105"/>
    </reaction>
</comment>
<feature type="transmembrane region" description="Helical" evidence="6">
    <location>
        <begin position="128"/>
        <end position="151"/>
    </location>
</feature>
<dbReference type="GO" id="GO:0004252">
    <property type="term" value="F:serine-type endopeptidase activity"/>
    <property type="evidence" value="ECO:0007669"/>
    <property type="project" value="InterPro"/>
</dbReference>
<keyword evidence="5 6" id="KW-0472">Membrane</keyword>
<feature type="transmembrane region" description="Helical" evidence="6">
    <location>
        <begin position="261"/>
        <end position="280"/>
    </location>
</feature>
<comment type="similarity">
    <text evidence="2 6">Belongs to the peptidase S54 family.</text>
</comment>